<feature type="domain" description="ABC3 transporter permease C-terminal" evidence="8">
    <location>
        <begin position="266"/>
        <end position="372"/>
    </location>
</feature>
<keyword evidence="4 7" id="KW-0812">Transmembrane</keyword>
<keyword evidence="10" id="KW-1185">Reference proteome</keyword>
<feature type="transmembrane region" description="Helical" evidence="7">
    <location>
        <begin position="240"/>
        <end position="258"/>
    </location>
</feature>
<evidence type="ECO:0000256" key="2">
    <source>
        <dbReference type="ARBA" id="ARBA00005236"/>
    </source>
</evidence>
<dbReference type="Proteomes" id="UP000599523">
    <property type="component" value="Unassembled WGS sequence"/>
</dbReference>
<dbReference type="PANTHER" id="PTHR30489">
    <property type="entry name" value="LIPOPROTEIN-RELEASING SYSTEM TRANSMEMBRANE PROTEIN LOLE"/>
    <property type="match status" value="1"/>
</dbReference>
<keyword evidence="6 7" id="KW-0472">Membrane</keyword>
<feature type="transmembrane region" description="Helical" evidence="7">
    <location>
        <begin position="27"/>
        <end position="46"/>
    </location>
</feature>
<evidence type="ECO:0000259" key="8">
    <source>
        <dbReference type="Pfam" id="PF02687"/>
    </source>
</evidence>
<dbReference type="RefSeq" id="WP_168988437.1">
    <property type="nucleotide sequence ID" value="NZ_CAWPHM010000299.1"/>
</dbReference>
<dbReference type="AlphaFoldDB" id="A0A972J8U9"/>
<evidence type="ECO:0000313" key="9">
    <source>
        <dbReference type="EMBL" id="NMG03741.1"/>
    </source>
</evidence>
<evidence type="ECO:0000256" key="7">
    <source>
        <dbReference type="SAM" id="Phobius"/>
    </source>
</evidence>
<gene>
    <name evidence="9" type="ORF">GPA21_12265</name>
</gene>
<proteinExistence type="inferred from homology"/>
<dbReference type="InterPro" id="IPR051447">
    <property type="entry name" value="Lipoprotein-release_system"/>
</dbReference>
<reference evidence="9" key="1">
    <citation type="submission" date="2019-12" db="EMBL/GenBank/DDBJ databases">
        <title>Comparative genomics gives insights into the taxonomy of the Azoarcus-Aromatoleum group and reveals separate origins of nif in the plant-associated Azoarcus and non-plant-associated Aromatoleum sub-groups.</title>
        <authorList>
            <person name="Lafos M."/>
            <person name="Maluk M."/>
            <person name="Batista M."/>
            <person name="Junghare M."/>
            <person name="Carmona M."/>
            <person name="Faoro H."/>
            <person name="Cruz L.M."/>
            <person name="Battistoni F."/>
            <person name="De Souza E."/>
            <person name="Pedrosa F."/>
            <person name="Chen W.-M."/>
            <person name="Poole P.S."/>
            <person name="Dixon R.A."/>
            <person name="James E.K."/>
        </authorList>
    </citation>
    <scope>NUCLEOTIDE SEQUENCE</scope>
    <source>
        <strain evidence="9">NSC3</strain>
    </source>
</reference>
<dbReference type="PANTHER" id="PTHR30489:SF0">
    <property type="entry name" value="LIPOPROTEIN-RELEASING SYSTEM TRANSMEMBRANE PROTEIN LOLE"/>
    <property type="match status" value="1"/>
</dbReference>
<sequence>MNDWIERQRHLLDFTLTSLARRKTKNIGLLVVFALLVFVLASVSLYTQALRSEAVRVLEQSPEIVVQRLVAGRHDLIPPDYLEGIGRLRGVRSIETRLWGYYYDPVLKANYTLMVPRTRTIEQGEIVVGPALEHTRGLGTNTGISLRAYSGELHTFLVTDVLPHETELMSADLVLMNEGDFRRFFNFPDGHYTDIVLSVANPREVRNIGLKLMEMLPDARPILREEVLRTYNSIYAWREGLLLALLSASILAFGILAWEKSTGLSADERREIGILKAIGWETGDVIRMKFWEGFVIAFSAFLFGYVLAYVHVFYLRFFLFEPVLKGWAVLYPRFALTPQIDAMQLITLFIFTVVPYVAAVLVPIWRAATTDPDTVMRS</sequence>
<feature type="transmembrane region" description="Helical" evidence="7">
    <location>
        <begin position="294"/>
        <end position="315"/>
    </location>
</feature>
<dbReference type="Pfam" id="PF02687">
    <property type="entry name" value="FtsX"/>
    <property type="match status" value="1"/>
</dbReference>
<comment type="caution">
    <text evidence="9">The sequence shown here is derived from an EMBL/GenBank/DDBJ whole genome shotgun (WGS) entry which is preliminary data.</text>
</comment>
<organism evidence="9 10">
    <name type="scientific">Azoarcus taiwanensis</name>
    <dbReference type="NCBI Taxonomy" id="666964"/>
    <lineage>
        <taxon>Bacteria</taxon>
        <taxon>Pseudomonadati</taxon>
        <taxon>Pseudomonadota</taxon>
        <taxon>Betaproteobacteria</taxon>
        <taxon>Rhodocyclales</taxon>
        <taxon>Zoogloeaceae</taxon>
        <taxon>Azoarcus</taxon>
    </lineage>
</organism>
<evidence type="ECO:0000256" key="1">
    <source>
        <dbReference type="ARBA" id="ARBA00004651"/>
    </source>
</evidence>
<evidence type="ECO:0000256" key="6">
    <source>
        <dbReference type="ARBA" id="ARBA00023136"/>
    </source>
</evidence>
<name>A0A972J8U9_9RHOO</name>
<evidence type="ECO:0000313" key="10">
    <source>
        <dbReference type="Proteomes" id="UP000599523"/>
    </source>
</evidence>
<protein>
    <submittedName>
        <fullName evidence="9">FtsX-like permease family protein</fullName>
    </submittedName>
</protein>
<evidence type="ECO:0000256" key="5">
    <source>
        <dbReference type="ARBA" id="ARBA00022989"/>
    </source>
</evidence>
<dbReference type="InterPro" id="IPR003838">
    <property type="entry name" value="ABC3_permease_C"/>
</dbReference>
<evidence type="ECO:0000256" key="4">
    <source>
        <dbReference type="ARBA" id="ARBA00022692"/>
    </source>
</evidence>
<accession>A0A972J8U9</accession>
<evidence type="ECO:0000256" key="3">
    <source>
        <dbReference type="ARBA" id="ARBA00022475"/>
    </source>
</evidence>
<feature type="transmembrane region" description="Helical" evidence="7">
    <location>
        <begin position="345"/>
        <end position="368"/>
    </location>
</feature>
<dbReference type="GO" id="GO:0098797">
    <property type="term" value="C:plasma membrane protein complex"/>
    <property type="evidence" value="ECO:0007669"/>
    <property type="project" value="TreeGrafter"/>
</dbReference>
<keyword evidence="5 7" id="KW-1133">Transmembrane helix</keyword>
<dbReference type="EMBL" id="WTVM01000071">
    <property type="protein sequence ID" value="NMG03741.1"/>
    <property type="molecule type" value="Genomic_DNA"/>
</dbReference>
<dbReference type="GO" id="GO:0044874">
    <property type="term" value="P:lipoprotein localization to outer membrane"/>
    <property type="evidence" value="ECO:0007669"/>
    <property type="project" value="TreeGrafter"/>
</dbReference>
<keyword evidence="3" id="KW-1003">Cell membrane</keyword>
<comment type="subcellular location">
    <subcellularLocation>
        <location evidence="1">Cell membrane</location>
        <topology evidence="1">Multi-pass membrane protein</topology>
    </subcellularLocation>
</comment>
<comment type="similarity">
    <text evidence="2">Belongs to the ABC-4 integral membrane protein family. LolC/E subfamily.</text>
</comment>